<dbReference type="EMBL" id="KI694498">
    <property type="protein sequence ID" value="ETM39650.1"/>
    <property type="molecule type" value="Genomic_DNA"/>
</dbReference>
<sequence>MVDDAGQAQGAVASNPMASASVTDRGGAVGNSQVAAPVSNRREAAGHGRIQPAIGRRQGAVGQTQANAAADSHHQDAVQIGATNGRSSISRARVTTSTSRSTYSRTDEVDTYSSSSERTDEEMG</sequence>
<gene>
    <name evidence="2" type="ORF">L914_14208</name>
</gene>
<dbReference type="AlphaFoldDB" id="W2MTL5"/>
<feature type="region of interest" description="Disordered" evidence="1">
    <location>
        <begin position="1"/>
        <end position="124"/>
    </location>
</feature>
<protein>
    <submittedName>
        <fullName evidence="2">Uncharacterized protein</fullName>
    </submittedName>
</protein>
<dbReference type="Proteomes" id="UP000054532">
    <property type="component" value="Unassembled WGS sequence"/>
</dbReference>
<evidence type="ECO:0000256" key="1">
    <source>
        <dbReference type="SAM" id="MobiDB-lite"/>
    </source>
</evidence>
<organism evidence="2">
    <name type="scientific">Phytophthora nicotianae</name>
    <name type="common">Potato buckeye rot agent</name>
    <name type="synonym">Phytophthora parasitica</name>
    <dbReference type="NCBI Taxonomy" id="4792"/>
    <lineage>
        <taxon>Eukaryota</taxon>
        <taxon>Sar</taxon>
        <taxon>Stramenopiles</taxon>
        <taxon>Oomycota</taxon>
        <taxon>Peronosporomycetes</taxon>
        <taxon>Peronosporales</taxon>
        <taxon>Peronosporaceae</taxon>
        <taxon>Phytophthora</taxon>
    </lineage>
</organism>
<feature type="compositionally biased region" description="Low complexity" evidence="1">
    <location>
        <begin position="86"/>
        <end position="104"/>
    </location>
</feature>
<dbReference type="VEuPathDB" id="FungiDB:PPTG_14864"/>
<accession>W2MTL5</accession>
<name>W2MTL5_PHYNI</name>
<evidence type="ECO:0000313" key="2">
    <source>
        <dbReference type="EMBL" id="ETM39650.1"/>
    </source>
</evidence>
<reference evidence="2" key="1">
    <citation type="submission" date="2013-11" db="EMBL/GenBank/DDBJ databases">
        <title>The Genome Sequence of Phytophthora parasitica IAC_01/95.</title>
        <authorList>
            <consortium name="The Broad Institute Genomics Platform"/>
            <person name="Russ C."/>
            <person name="Tyler B."/>
            <person name="Panabieres F."/>
            <person name="Shan W."/>
            <person name="Tripathy S."/>
            <person name="Grunwald N."/>
            <person name="Machado M."/>
            <person name="Johnson C.S."/>
            <person name="Arredondo F."/>
            <person name="Hong C."/>
            <person name="Coffey M."/>
            <person name="Young S.K."/>
            <person name="Zeng Q."/>
            <person name="Gargeya S."/>
            <person name="Fitzgerald M."/>
            <person name="Abouelleil A."/>
            <person name="Alvarado L."/>
            <person name="Chapman S.B."/>
            <person name="Gainer-Dewar J."/>
            <person name="Goldberg J."/>
            <person name="Griggs A."/>
            <person name="Gujja S."/>
            <person name="Hansen M."/>
            <person name="Howarth C."/>
            <person name="Imamovic A."/>
            <person name="Ireland A."/>
            <person name="Larimer J."/>
            <person name="McCowan C."/>
            <person name="Murphy C."/>
            <person name="Pearson M."/>
            <person name="Poon T.W."/>
            <person name="Priest M."/>
            <person name="Roberts A."/>
            <person name="Saif S."/>
            <person name="Shea T."/>
            <person name="Sykes S."/>
            <person name="Wortman J."/>
            <person name="Nusbaum C."/>
            <person name="Birren B."/>
        </authorList>
    </citation>
    <scope>NUCLEOTIDE SEQUENCE [LARGE SCALE GENOMIC DNA]</scope>
    <source>
        <strain evidence="2">IAC_01/95</strain>
    </source>
</reference>
<proteinExistence type="predicted"/>